<feature type="domain" description="Rhodanese" evidence="1">
    <location>
        <begin position="70"/>
        <end position="158"/>
    </location>
</feature>
<dbReference type="Gene3D" id="3.40.250.10">
    <property type="entry name" value="Rhodanese-like domain"/>
    <property type="match status" value="1"/>
</dbReference>
<dbReference type="CDD" id="cd00158">
    <property type="entry name" value="RHOD"/>
    <property type="match status" value="1"/>
</dbReference>
<gene>
    <name evidence="2" type="ORF">HOC_10734</name>
</gene>
<dbReference type="STRING" id="1280953.HOC_10734"/>
<protein>
    <submittedName>
        <fullName evidence="2">Rhodanese-like domain-containing protein</fullName>
    </submittedName>
</protein>
<reference evidence="2 3" key="1">
    <citation type="journal article" date="2014" name="Antonie Van Leeuwenhoek">
        <title>Hyphomonas beringensis sp. nov. and Hyphomonas chukchiensis sp. nov., isolated from surface seawater of the Bering Sea and Chukchi Sea.</title>
        <authorList>
            <person name="Li C."/>
            <person name="Lai Q."/>
            <person name="Li G."/>
            <person name="Dong C."/>
            <person name="Wang J."/>
            <person name="Liao Y."/>
            <person name="Shao Z."/>
        </authorList>
    </citation>
    <scope>NUCLEOTIDE SEQUENCE [LARGE SCALE GENOMIC DNA]</scope>
    <source>
        <strain evidence="2 3">SCH89</strain>
    </source>
</reference>
<dbReference type="RefSeq" id="WP_051624764.1">
    <property type="nucleotide sequence ID" value="NZ_ARYL01000014.1"/>
</dbReference>
<dbReference type="SUPFAM" id="SSF52821">
    <property type="entry name" value="Rhodanese/Cell cycle control phosphatase"/>
    <property type="match status" value="1"/>
</dbReference>
<dbReference type="EMBL" id="ARYL01000014">
    <property type="protein sequence ID" value="KDA02465.1"/>
    <property type="molecule type" value="Genomic_DNA"/>
</dbReference>
<dbReference type="eggNOG" id="COG1054">
    <property type="taxonomic scope" value="Bacteria"/>
</dbReference>
<dbReference type="Proteomes" id="UP000024942">
    <property type="component" value="Unassembled WGS sequence"/>
</dbReference>
<organism evidence="2 3">
    <name type="scientific">Hyphomonas oceanitis SCH89</name>
    <dbReference type="NCBI Taxonomy" id="1280953"/>
    <lineage>
        <taxon>Bacteria</taxon>
        <taxon>Pseudomonadati</taxon>
        <taxon>Pseudomonadota</taxon>
        <taxon>Alphaproteobacteria</taxon>
        <taxon>Hyphomonadales</taxon>
        <taxon>Hyphomonadaceae</taxon>
        <taxon>Hyphomonas</taxon>
    </lineage>
</organism>
<dbReference type="SMART" id="SM00450">
    <property type="entry name" value="RHOD"/>
    <property type="match status" value="1"/>
</dbReference>
<dbReference type="InterPro" id="IPR036873">
    <property type="entry name" value="Rhodanese-like_dom_sf"/>
</dbReference>
<sequence>MGVKRNAILGILTIAAFVGCGLLANAEAQETPQPAEALIDYDGFVGLSSELAAYRQARLVDLKTFNAMKAEPGTILLDTRSAEAFHMGHIEGAVNVNFSDFTDAKLAAALGDKTTRILIYCNNNFSDNTAPVMLKRMELALNVPTFINLYGYGYENIYELNGAHSIKDADVHWVSDWPEIALAPTVQQN</sequence>
<dbReference type="Pfam" id="PF00581">
    <property type="entry name" value="Rhodanese"/>
    <property type="match status" value="1"/>
</dbReference>
<dbReference type="OrthoDB" id="9807812at2"/>
<dbReference type="InterPro" id="IPR001763">
    <property type="entry name" value="Rhodanese-like_dom"/>
</dbReference>
<dbReference type="AlphaFoldDB" id="A0A059G7C1"/>
<name>A0A059G7C1_9PROT</name>
<accession>A0A059G7C1</accession>
<dbReference type="PROSITE" id="PS51257">
    <property type="entry name" value="PROKAR_LIPOPROTEIN"/>
    <property type="match status" value="1"/>
</dbReference>
<evidence type="ECO:0000313" key="3">
    <source>
        <dbReference type="Proteomes" id="UP000024942"/>
    </source>
</evidence>
<comment type="caution">
    <text evidence="2">The sequence shown here is derived from an EMBL/GenBank/DDBJ whole genome shotgun (WGS) entry which is preliminary data.</text>
</comment>
<dbReference type="PATRIC" id="fig|1280953.3.peg.2166"/>
<proteinExistence type="predicted"/>
<keyword evidence="3" id="KW-1185">Reference proteome</keyword>
<evidence type="ECO:0000259" key="1">
    <source>
        <dbReference type="PROSITE" id="PS50206"/>
    </source>
</evidence>
<dbReference type="PROSITE" id="PS50206">
    <property type="entry name" value="RHODANESE_3"/>
    <property type="match status" value="1"/>
</dbReference>
<evidence type="ECO:0000313" key="2">
    <source>
        <dbReference type="EMBL" id="KDA02465.1"/>
    </source>
</evidence>